<comment type="caution">
    <text evidence="3">The sequence shown here is derived from an EMBL/GenBank/DDBJ whole genome shotgun (WGS) entry which is preliminary data.</text>
</comment>
<dbReference type="EMBL" id="RWJN01000235">
    <property type="protein sequence ID" value="TCD64458.1"/>
    <property type="molecule type" value="Genomic_DNA"/>
</dbReference>
<feature type="region of interest" description="Disordered" evidence="1">
    <location>
        <begin position="179"/>
        <end position="200"/>
    </location>
</feature>
<name>A0A4R0RKZ0_9APHY</name>
<evidence type="ECO:0000256" key="1">
    <source>
        <dbReference type="SAM" id="MobiDB-lite"/>
    </source>
</evidence>
<keyword evidence="4" id="KW-1185">Reference proteome</keyword>
<proteinExistence type="predicted"/>
<reference evidence="3 4" key="1">
    <citation type="submission" date="2018-11" db="EMBL/GenBank/DDBJ databases">
        <title>Genome assembly of Steccherinum ochraceum LE-BIN_3174, the white-rot fungus of the Steccherinaceae family (The Residual Polyporoid clade, Polyporales, Basidiomycota).</title>
        <authorList>
            <person name="Fedorova T.V."/>
            <person name="Glazunova O.A."/>
            <person name="Landesman E.O."/>
            <person name="Moiseenko K.V."/>
            <person name="Psurtseva N.V."/>
            <person name="Savinova O.S."/>
            <person name="Shakhova N.V."/>
            <person name="Tyazhelova T.V."/>
            <person name="Vasina D.V."/>
        </authorList>
    </citation>
    <scope>NUCLEOTIDE SEQUENCE [LARGE SCALE GENOMIC DNA]</scope>
    <source>
        <strain evidence="3 4">LE-BIN_3174</strain>
    </source>
</reference>
<evidence type="ECO:0000313" key="4">
    <source>
        <dbReference type="Proteomes" id="UP000292702"/>
    </source>
</evidence>
<keyword evidence="2" id="KW-1133">Transmembrane helix</keyword>
<keyword evidence="2" id="KW-0472">Membrane</keyword>
<evidence type="ECO:0000313" key="3">
    <source>
        <dbReference type="EMBL" id="TCD64458.1"/>
    </source>
</evidence>
<dbReference type="OrthoDB" id="3256943at2759"/>
<keyword evidence="2" id="KW-0812">Transmembrane</keyword>
<gene>
    <name evidence="3" type="ORF">EIP91_004062</name>
</gene>
<accession>A0A4R0RKZ0</accession>
<dbReference type="Proteomes" id="UP000292702">
    <property type="component" value="Unassembled WGS sequence"/>
</dbReference>
<dbReference type="AlphaFoldDB" id="A0A4R0RKZ0"/>
<evidence type="ECO:0000256" key="2">
    <source>
        <dbReference type="SAM" id="Phobius"/>
    </source>
</evidence>
<organism evidence="3 4">
    <name type="scientific">Steccherinum ochraceum</name>
    <dbReference type="NCBI Taxonomy" id="92696"/>
    <lineage>
        <taxon>Eukaryota</taxon>
        <taxon>Fungi</taxon>
        <taxon>Dikarya</taxon>
        <taxon>Basidiomycota</taxon>
        <taxon>Agaricomycotina</taxon>
        <taxon>Agaricomycetes</taxon>
        <taxon>Polyporales</taxon>
        <taxon>Steccherinaceae</taxon>
        <taxon>Steccherinum</taxon>
    </lineage>
</organism>
<feature type="transmembrane region" description="Helical" evidence="2">
    <location>
        <begin position="47"/>
        <end position="67"/>
    </location>
</feature>
<protein>
    <submittedName>
        <fullName evidence="3">Uncharacterized protein</fullName>
    </submittedName>
</protein>
<sequence length="258" mass="28581">MATTSSSTIPVASQTPFTSNPNFTNNVFSSSASLYQHHPTDYHSLPAVYTFLATLVLLIAISALVITRTFVLRRRQRLLIEEAIRNGTYVPPPTGQPKVKVEKPVLWDVYLEEMVVGDGGSSAGDRNEKEKEEEGLWDEGMIQPVAVTKRSLTEPPPTLPLPTSQLSWAQRYLPPIWSFRHHEPEPEKPTSPNPDLSSTDQIIDDESLLEVVCLVQMPCASQLKRMEAGEDDEDEGVPVVEFGILQARSGKDLGEESV</sequence>